<dbReference type="EMBL" id="JADCUA010000011">
    <property type="protein sequence ID" value="KAH9836134.1"/>
    <property type="molecule type" value="Genomic_DNA"/>
</dbReference>
<dbReference type="PANTHER" id="PTHR48104:SF30">
    <property type="entry name" value="METACASPASE-1"/>
    <property type="match status" value="1"/>
</dbReference>
<evidence type="ECO:0000313" key="4">
    <source>
        <dbReference type="Proteomes" id="UP000814176"/>
    </source>
</evidence>
<dbReference type="RefSeq" id="XP_047778419.1">
    <property type="nucleotide sequence ID" value="XM_047923845.1"/>
</dbReference>
<evidence type="ECO:0000259" key="2">
    <source>
        <dbReference type="Pfam" id="PF00656"/>
    </source>
</evidence>
<dbReference type="Pfam" id="PF00656">
    <property type="entry name" value="Peptidase_C14"/>
    <property type="match status" value="1"/>
</dbReference>
<dbReference type="Gene3D" id="3.40.50.12660">
    <property type="match status" value="1"/>
</dbReference>
<dbReference type="InterPro" id="IPR050452">
    <property type="entry name" value="Metacaspase"/>
</dbReference>
<comment type="caution">
    <text evidence="3">The sequence shown here is derived from an EMBL/GenBank/DDBJ whole genome shotgun (WGS) entry which is preliminary data.</text>
</comment>
<protein>
    <submittedName>
        <fullName evidence="3">Caspase domain-containing protein</fullName>
    </submittedName>
</protein>
<dbReference type="Proteomes" id="UP000814176">
    <property type="component" value="Unassembled WGS sequence"/>
</dbReference>
<comment type="similarity">
    <text evidence="1">Belongs to the peptidase C14B family.</text>
</comment>
<keyword evidence="4" id="KW-1185">Reference proteome</keyword>
<dbReference type="GeneID" id="72004577"/>
<accession>A0ABQ8KET0</accession>
<reference evidence="3 4" key="1">
    <citation type="journal article" date="2021" name="Environ. Microbiol.">
        <title>Gene family expansions and transcriptome signatures uncover fungal adaptations to wood decay.</title>
        <authorList>
            <person name="Hage H."/>
            <person name="Miyauchi S."/>
            <person name="Viragh M."/>
            <person name="Drula E."/>
            <person name="Min B."/>
            <person name="Chaduli D."/>
            <person name="Navarro D."/>
            <person name="Favel A."/>
            <person name="Norest M."/>
            <person name="Lesage-Meessen L."/>
            <person name="Balint B."/>
            <person name="Merenyi Z."/>
            <person name="de Eugenio L."/>
            <person name="Morin E."/>
            <person name="Martinez A.T."/>
            <person name="Baldrian P."/>
            <person name="Stursova M."/>
            <person name="Martinez M.J."/>
            <person name="Novotny C."/>
            <person name="Magnuson J.K."/>
            <person name="Spatafora J.W."/>
            <person name="Maurice S."/>
            <person name="Pangilinan J."/>
            <person name="Andreopoulos W."/>
            <person name="LaButti K."/>
            <person name="Hundley H."/>
            <person name="Na H."/>
            <person name="Kuo A."/>
            <person name="Barry K."/>
            <person name="Lipzen A."/>
            <person name="Henrissat B."/>
            <person name="Riley R."/>
            <person name="Ahrendt S."/>
            <person name="Nagy L.G."/>
            <person name="Grigoriev I.V."/>
            <person name="Martin F."/>
            <person name="Rosso M.N."/>
        </authorList>
    </citation>
    <scope>NUCLEOTIDE SEQUENCE [LARGE SCALE GENOMIC DNA]</scope>
    <source>
        <strain evidence="3 4">CIRM-BRFM 1785</strain>
    </source>
</reference>
<gene>
    <name evidence="3" type="ORF">C8Q71DRAFT_760786</name>
</gene>
<feature type="domain" description="Peptidase C14 caspase" evidence="2">
    <location>
        <begin position="22"/>
        <end position="369"/>
    </location>
</feature>
<name>A0ABQ8KET0_9APHY</name>
<evidence type="ECO:0000313" key="3">
    <source>
        <dbReference type="EMBL" id="KAH9836134.1"/>
    </source>
</evidence>
<evidence type="ECO:0000256" key="1">
    <source>
        <dbReference type="ARBA" id="ARBA00009005"/>
    </source>
</evidence>
<proteinExistence type="inferred from homology"/>
<sequence length="424" mass="47834">MKIIGSKLRRRLSSIHPPTEQKKKALLIGIKYDTSGSPVSQEFGQLDEPHKDVTSVRDLLIDVYEYAPENVVVLIDGEGRDRKVQPTKVNMTREIHRLVQDVNPGDHLVFLFAGHSTQFTCSDRTEDDDKDEAIVPMDHSGNSKKSKLILDNWLRKHLIDPLKPGVQLIAILDACHSGTLLDLDHNECNRVAIPWVNPGLRLNDTMHERVVRRDDTMIHSTSVVRFSPAPSRSASLDAILARMAQQQPKLSRSPTFTFFRSRTASSAELGRGRLARPLRVVKLPVNALKEVLRISIPRCKSPESTRKCDGLCEVKEKPGVPYVISFASCSDEQVTWENKRVGSMTQCIVQVLRKEPRPKLQRLIESVSYARHSASRLMHDAERRRRVMAKKNPQNAGAPLEAVNFQTVQIGSQQKLNLDAPFEF</sequence>
<dbReference type="PANTHER" id="PTHR48104">
    <property type="entry name" value="METACASPASE-4"/>
    <property type="match status" value="1"/>
</dbReference>
<dbReference type="InterPro" id="IPR011600">
    <property type="entry name" value="Pept_C14_caspase"/>
</dbReference>
<organism evidence="3 4">
    <name type="scientific">Rhodofomes roseus</name>
    <dbReference type="NCBI Taxonomy" id="34475"/>
    <lineage>
        <taxon>Eukaryota</taxon>
        <taxon>Fungi</taxon>
        <taxon>Dikarya</taxon>
        <taxon>Basidiomycota</taxon>
        <taxon>Agaricomycotina</taxon>
        <taxon>Agaricomycetes</taxon>
        <taxon>Polyporales</taxon>
        <taxon>Rhodofomes</taxon>
    </lineage>
</organism>